<proteinExistence type="predicted"/>
<dbReference type="EMBL" id="AMWE01000001">
    <property type="protein sequence ID" value="ERO59570.1"/>
    <property type="molecule type" value="Genomic_DNA"/>
</dbReference>
<dbReference type="Proteomes" id="UP000017142">
    <property type="component" value="Unassembled WGS sequence"/>
</dbReference>
<sequence length="423" mass="48868">MIPQTINREAAKTSGSGLLFQRVRAVHRLLNLISKLGKKTCYCATEFIEDSATLVVEDGVATIGIEENKKYSSGLSFNSEAIKNTIVAFADEYISHFKDSKTIDFSMFCHAQISDEQLDNSILNVVVPNLQLSQTKTTKLSILKRLSLKIALTQDEITIAKFLFFQEYEKQYAIYADKDKKIITSYGGNHKVISQWTNQDFYEFLSSIDFVITESDRDSYDDEVMKSIKDCQFYDHRHYGLENIILGALESLFDRNQQDERKFGRFVSREMVQVIFLQAASNQNELKPIDPAWKIFEDLDVSDQRNLKEKLRAVCNDIKNKKVQLLSFTATKARTNEELFGQEYISLRCNFYEWCSDYISGNFSQISYTSDDILAHLDQMVELCYDNIQQLKKTYRMSIDDKLTIRGIILTLIDDCYLAFDEE</sequence>
<evidence type="ECO:0000313" key="2">
    <source>
        <dbReference type="Proteomes" id="UP000017142"/>
    </source>
</evidence>
<organism evidence="1 2">
    <name type="scientific">Dickeya solani D s0432-1</name>
    <dbReference type="NCBI Taxonomy" id="1231725"/>
    <lineage>
        <taxon>Bacteria</taxon>
        <taxon>Pseudomonadati</taxon>
        <taxon>Pseudomonadota</taxon>
        <taxon>Gammaproteobacteria</taxon>
        <taxon>Enterobacterales</taxon>
        <taxon>Pectobacteriaceae</taxon>
        <taxon>Dickeya</taxon>
    </lineage>
</organism>
<name>A0AAV3KFF4_9GAMM</name>
<dbReference type="RefSeq" id="WP_022632048.1">
    <property type="nucleotide sequence ID" value="NZ_AMWE01000001.1"/>
</dbReference>
<reference evidence="2" key="1">
    <citation type="journal article" date="2013" name="Diversity">
        <title>Genome Sequence of Dickeya solani, a New soft Rot Pathogen of Potato, Suggests its Emergence May Be Related to a Novel Combination of Non-Ribosomal Peptide/Polyketide Synthetase Clusters.</title>
        <authorList>
            <person name="Garlant L."/>
            <person name="Koskinen P."/>
            <person name="Rouhiainen L."/>
            <person name="Laine P."/>
            <person name="Paulin L."/>
            <person name="Auvinen P."/>
            <person name="Holm L."/>
            <person name="Pirhonen M."/>
        </authorList>
    </citation>
    <scope>NUCLEOTIDE SEQUENCE [LARGE SCALE GENOMIC DNA]</scope>
    <source>
        <strain evidence="2">D s0432-1</strain>
    </source>
</reference>
<protein>
    <submittedName>
        <fullName evidence="1">Uncharacterized protein</fullName>
    </submittedName>
</protein>
<accession>A0AAV3KFF4</accession>
<dbReference type="GeneID" id="43519271"/>
<dbReference type="AlphaFoldDB" id="A0AAV3KFF4"/>
<gene>
    <name evidence="1" type="ORF">A544_0542</name>
</gene>
<comment type="caution">
    <text evidence="1">The sequence shown here is derived from an EMBL/GenBank/DDBJ whole genome shotgun (WGS) entry which is preliminary data.</text>
</comment>
<evidence type="ECO:0000313" key="1">
    <source>
        <dbReference type="EMBL" id="ERO59570.1"/>
    </source>
</evidence>